<dbReference type="InterPro" id="IPR002455">
    <property type="entry name" value="GPCR3_GABA-B"/>
</dbReference>
<sequence>MKVANQERDVRGRLVYLFLQSALKYLRYQAASVYANVCIPDGASIYGVGEVDALLMFWKAILLCLGLYISFLIRNVSAGFQESSWIFGSAVVVLIGTVVILLLAYLVDMATSTLYIFLACSFLIGTLLIMGFMLVPKLFRLNEVSRNSDRTINSMNRIASKRGSATILGTQ</sequence>
<keyword evidence="3 9" id="KW-1133">Transmembrane helix</keyword>
<dbReference type="HOGENOM" id="CLU_1566014_0_0_1"/>
<evidence type="ECO:0000256" key="3">
    <source>
        <dbReference type="ARBA" id="ARBA00022989"/>
    </source>
</evidence>
<dbReference type="GO" id="GO:0004965">
    <property type="term" value="F:G protein-coupled GABA receptor activity"/>
    <property type="evidence" value="ECO:0007669"/>
    <property type="project" value="InterPro"/>
</dbReference>
<dbReference type="PANTHER" id="PTHR10519:SF20">
    <property type="entry name" value="G-PROTEIN COUPLED RECEPTOR 156-RELATED"/>
    <property type="match status" value="1"/>
</dbReference>
<dbReference type="Proteomes" id="UP000019132">
    <property type="component" value="Unassembled WGS sequence"/>
</dbReference>
<dbReference type="EnsemblProtists" id="PYU1_T010547">
    <property type="protein sequence ID" value="PYU1_T010547"/>
    <property type="gene ID" value="PYU1_G010525"/>
</dbReference>
<dbReference type="EMBL" id="GL376596">
    <property type="status" value="NOT_ANNOTATED_CDS"/>
    <property type="molecule type" value="Genomic_DNA"/>
</dbReference>
<evidence type="ECO:0000256" key="1">
    <source>
        <dbReference type="ARBA" id="ARBA00004141"/>
    </source>
</evidence>
<proteinExistence type="predicted"/>
<protein>
    <recommendedName>
        <fullName evidence="10">G-protein coupled receptors family 3 profile domain-containing protein</fullName>
    </recommendedName>
</protein>
<organism evidence="11 12">
    <name type="scientific">Globisporangium ultimum (strain ATCC 200006 / CBS 805.95 / DAOM BR144)</name>
    <name type="common">Pythium ultimum</name>
    <dbReference type="NCBI Taxonomy" id="431595"/>
    <lineage>
        <taxon>Eukaryota</taxon>
        <taxon>Sar</taxon>
        <taxon>Stramenopiles</taxon>
        <taxon>Oomycota</taxon>
        <taxon>Peronosporomycetes</taxon>
        <taxon>Pythiales</taxon>
        <taxon>Pythiaceae</taxon>
        <taxon>Globisporangium</taxon>
    </lineage>
</organism>
<evidence type="ECO:0000259" key="10">
    <source>
        <dbReference type="Pfam" id="PF00003"/>
    </source>
</evidence>
<evidence type="ECO:0000256" key="9">
    <source>
        <dbReference type="SAM" id="Phobius"/>
    </source>
</evidence>
<evidence type="ECO:0000256" key="8">
    <source>
        <dbReference type="ARBA" id="ARBA00023224"/>
    </source>
</evidence>
<reference evidence="12" key="1">
    <citation type="journal article" date="2010" name="Genome Biol.">
        <title>Genome sequence of the necrotrophic plant pathogen Pythium ultimum reveals original pathogenicity mechanisms and effector repertoire.</title>
        <authorList>
            <person name="Levesque C.A."/>
            <person name="Brouwer H."/>
            <person name="Cano L."/>
            <person name="Hamilton J.P."/>
            <person name="Holt C."/>
            <person name="Huitema E."/>
            <person name="Raffaele S."/>
            <person name="Robideau G.P."/>
            <person name="Thines M."/>
            <person name="Win J."/>
            <person name="Zerillo M.M."/>
            <person name="Beakes G.W."/>
            <person name="Boore J.L."/>
            <person name="Busam D."/>
            <person name="Dumas B."/>
            <person name="Ferriera S."/>
            <person name="Fuerstenberg S.I."/>
            <person name="Gachon C.M."/>
            <person name="Gaulin E."/>
            <person name="Govers F."/>
            <person name="Grenville-Briggs L."/>
            <person name="Horner N."/>
            <person name="Hostetler J."/>
            <person name="Jiang R.H."/>
            <person name="Johnson J."/>
            <person name="Krajaejun T."/>
            <person name="Lin H."/>
            <person name="Meijer H.J."/>
            <person name="Moore B."/>
            <person name="Morris P."/>
            <person name="Phuntmart V."/>
            <person name="Puiu D."/>
            <person name="Shetty J."/>
            <person name="Stajich J.E."/>
            <person name="Tripathy S."/>
            <person name="Wawra S."/>
            <person name="van West P."/>
            <person name="Whitty B.R."/>
            <person name="Coutinho P.M."/>
            <person name="Henrissat B."/>
            <person name="Martin F."/>
            <person name="Thomas P.D."/>
            <person name="Tyler B.M."/>
            <person name="De Vries R.P."/>
            <person name="Kamoun S."/>
            <person name="Yandell M."/>
            <person name="Tisserat N."/>
            <person name="Buell C.R."/>
        </authorList>
    </citation>
    <scope>NUCLEOTIDE SEQUENCE</scope>
    <source>
        <strain evidence="12">DAOM:BR144</strain>
    </source>
</reference>
<dbReference type="InParanoid" id="K3WZZ8"/>
<keyword evidence="5 9" id="KW-0472">Membrane</keyword>
<comment type="subcellular location">
    <subcellularLocation>
        <location evidence="1">Membrane</location>
        <topology evidence="1">Multi-pass membrane protein</topology>
    </subcellularLocation>
</comment>
<keyword evidence="12" id="KW-1185">Reference proteome</keyword>
<feature type="transmembrane region" description="Helical" evidence="9">
    <location>
        <begin position="85"/>
        <end position="107"/>
    </location>
</feature>
<dbReference type="Pfam" id="PF00003">
    <property type="entry name" value="7tm_3"/>
    <property type="match status" value="1"/>
</dbReference>
<evidence type="ECO:0000313" key="12">
    <source>
        <dbReference type="Proteomes" id="UP000019132"/>
    </source>
</evidence>
<dbReference type="InterPro" id="IPR017978">
    <property type="entry name" value="GPCR_3_C"/>
</dbReference>
<keyword evidence="8" id="KW-0807">Transducer</keyword>
<evidence type="ECO:0000256" key="4">
    <source>
        <dbReference type="ARBA" id="ARBA00023040"/>
    </source>
</evidence>
<evidence type="ECO:0000313" key="11">
    <source>
        <dbReference type="EnsemblProtists" id="PYU1_T010547"/>
    </source>
</evidence>
<dbReference type="VEuPathDB" id="FungiDB:PYU1_G010525"/>
<keyword evidence="6" id="KW-0675">Receptor</keyword>
<keyword evidence="4" id="KW-0297">G-protein coupled receptor</keyword>
<feature type="transmembrane region" description="Helical" evidence="9">
    <location>
        <begin position="53"/>
        <end position="73"/>
    </location>
</feature>
<evidence type="ECO:0000256" key="5">
    <source>
        <dbReference type="ARBA" id="ARBA00023136"/>
    </source>
</evidence>
<keyword evidence="7" id="KW-0325">Glycoprotein</keyword>
<keyword evidence="2 9" id="KW-0812">Transmembrane</keyword>
<reference evidence="12" key="2">
    <citation type="submission" date="2010-04" db="EMBL/GenBank/DDBJ databases">
        <authorList>
            <person name="Buell R."/>
            <person name="Hamilton J."/>
            <person name="Hostetler J."/>
        </authorList>
    </citation>
    <scope>NUCLEOTIDE SEQUENCE [LARGE SCALE GENOMIC DNA]</scope>
    <source>
        <strain evidence="12">DAOM:BR144</strain>
    </source>
</reference>
<feature type="domain" description="G-protein coupled receptors family 3 profile" evidence="10">
    <location>
        <begin position="51"/>
        <end position="137"/>
    </location>
</feature>
<dbReference type="STRING" id="431595.K3WZZ8"/>
<accession>K3WZZ8</accession>
<feature type="transmembrane region" description="Helical" evidence="9">
    <location>
        <begin position="113"/>
        <end position="135"/>
    </location>
</feature>
<reference evidence="11" key="3">
    <citation type="submission" date="2015-02" db="UniProtKB">
        <authorList>
            <consortium name="EnsemblProtists"/>
        </authorList>
    </citation>
    <scope>IDENTIFICATION</scope>
    <source>
        <strain evidence="11">DAOM BR144</strain>
    </source>
</reference>
<dbReference type="PANTHER" id="PTHR10519">
    <property type="entry name" value="GABA-B RECEPTOR"/>
    <property type="match status" value="1"/>
</dbReference>
<name>K3WZZ8_GLOUD</name>
<evidence type="ECO:0000256" key="2">
    <source>
        <dbReference type="ARBA" id="ARBA00022692"/>
    </source>
</evidence>
<dbReference type="GO" id="GO:0038039">
    <property type="term" value="C:G protein-coupled receptor heterodimeric complex"/>
    <property type="evidence" value="ECO:0007669"/>
    <property type="project" value="TreeGrafter"/>
</dbReference>
<evidence type="ECO:0000256" key="7">
    <source>
        <dbReference type="ARBA" id="ARBA00023180"/>
    </source>
</evidence>
<dbReference type="AlphaFoldDB" id="K3WZZ8"/>
<evidence type="ECO:0000256" key="6">
    <source>
        <dbReference type="ARBA" id="ARBA00023170"/>
    </source>
</evidence>